<dbReference type="Gene3D" id="1.10.10.10">
    <property type="entry name" value="Winged helix-like DNA-binding domain superfamily/Winged helix DNA-binding domain"/>
    <property type="match status" value="1"/>
</dbReference>
<dbReference type="SUPFAM" id="SSF46785">
    <property type="entry name" value="Winged helix' DNA-binding domain"/>
    <property type="match status" value="1"/>
</dbReference>
<comment type="caution">
    <text evidence="6">The sequence shown here is derived from an EMBL/GenBank/DDBJ whole genome shotgun (WGS) entry which is preliminary data.</text>
</comment>
<sequence length="214" mass="23791">MGSLDQDAGERLPQPLLDAIAPYGVVRAFPAQAILINEGDATDSLYVVLSGRVKVYASSEDGRELVLSEYGPGGYFGELSLDGERRSASIKAIEACTCRVVQGAELRRFLESHADFAMHLNRKLIRMVRRLTEQLSSIALQDVYGRVVRLLNELSEPVGEERVLRHKLTQQDIADRIGCSREMVNRVMKELTAGGYVAHRDGRIAILRKLPVAW</sequence>
<dbReference type="Proteomes" id="UP001169027">
    <property type="component" value="Unassembled WGS sequence"/>
</dbReference>
<reference evidence="6" key="1">
    <citation type="submission" date="2023-06" db="EMBL/GenBank/DDBJ databases">
        <authorList>
            <person name="Jiang Y."/>
            <person name="Liu Q."/>
        </authorList>
    </citation>
    <scope>NUCLEOTIDE SEQUENCE</scope>
    <source>
        <strain evidence="6">CGMCC 1.12090</strain>
    </source>
</reference>
<dbReference type="EMBL" id="JAUKVY010000009">
    <property type="protein sequence ID" value="MDO1533492.1"/>
    <property type="molecule type" value="Genomic_DNA"/>
</dbReference>
<dbReference type="Pfam" id="PF00027">
    <property type="entry name" value="cNMP_binding"/>
    <property type="match status" value="1"/>
</dbReference>
<dbReference type="Gene3D" id="2.60.120.10">
    <property type="entry name" value="Jelly Rolls"/>
    <property type="match status" value="1"/>
</dbReference>
<feature type="domain" description="HTH crp-type" evidence="5">
    <location>
        <begin position="141"/>
        <end position="210"/>
    </location>
</feature>
<dbReference type="InterPro" id="IPR050397">
    <property type="entry name" value="Env_Response_Regulators"/>
</dbReference>
<evidence type="ECO:0000259" key="4">
    <source>
        <dbReference type="PROSITE" id="PS50042"/>
    </source>
</evidence>
<dbReference type="InterPro" id="IPR018490">
    <property type="entry name" value="cNMP-bd_dom_sf"/>
</dbReference>
<dbReference type="SMART" id="SM00100">
    <property type="entry name" value="cNMP"/>
    <property type="match status" value="1"/>
</dbReference>
<evidence type="ECO:0000256" key="2">
    <source>
        <dbReference type="ARBA" id="ARBA00023125"/>
    </source>
</evidence>
<dbReference type="InterPro" id="IPR036388">
    <property type="entry name" value="WH-like_DNA-bd_sf"/>
</dbReference>
<keyword evidence="7" id="KW-1185">Reference proteome</keyword>
<evidence type="ECO:0000313" key="6">
    <source>
        <dbReference type="EMBL" id="MDO1533492.1"/>
    </source>
</evidence>
<dbReference type="CDD" id="cd00038">
    <property type="entry name" value="CAP_ED"/>
    <property type="match status" value="1"/>
</dbReference>
<dbReference type="SUPFAM" id="SSF51206">
    <property type="entry name" value="cAMP-binding domain-like"/>
    <property type="match status" value="1"/>
</dbReference>
<organism evidence="6 7">
    <name type="scientific">Variovorax ginsengisoli</name>
    <dbReference type="NCBI Taxonomy" id="363844"/>
    <lineage>
        <taxon>Bacteria</taxon>
        <taxon>Pseudomonadati</taxon>
        <taxon>Pseudomonadota</taxon>
        <taxon>Betaproteobacteria</taxon>
        <taxon>Burkholderiales</taxon>
        <taxon>Comamonadaceae</taxon>
        <taxon>Variovorax</taxon>
    </lineage>
</organism>
<dbReference type="PANTHER" id="PTHR24567:SF74">
    <property type="entry name" value="HTH-TYPE TRANSCRIPTIONAL REGULATOR ARCR"/>
    <property type="match status" value="1"/>
</dbReference>
<dbReference type="RefSeq" id="WP_301810156.1">
    <property type="nucleotide sequence ID" value="NZ_JAUJZH010000009.1"/>
</dbReference>
<keyword evidence="1" id="KW-0805">Transcription regulation</keyword>
<evidence type="ECO:0000256" key="1">
    <source>
        <dbReference type="ARBA" id="ARBA00023015"/>
    </source>
</evidence>
<feature type="domain" description="Cyclic nucleotide-binding" evidence="4">
    <location>
        <begin position="4"/>
        <end position="127"/>
    </location>
</feature>
<dbReference type="InterPro" id="IPR014710">
    <property type="entry name" value="RmlC-like_jellyroll"/>
</dbReference>
<dbReference type="InterPro" id="IPR000595">
    <property type="entry name" value="cNMP-bd_dom"/>
</dbReference>
<dbReference type="PANTHER" id="PTHR24567">
    <property type="entry name" value="CRP FAMILY TRANSCRIPTIONAL REGULATORY PROTEIN"/>
    <property type="match status" value="1"/>
</dbReference>
<dbReference type="PROSITE" id="PS50042">
    <property type="entry name" value="CNMP_BINDING_3"/>
    <property type="match status" value="1"/>
</dbReference>
<dbReference type="SMART" id="SM00419">
    <property type="entry name" value="HTH_CRP"/>
    <property type="match status" value="1"/>
</dbReference>
<evidence type="ECO:0000313" key="7">
    <source>
        <dbReference type="Proteomes" id="UP001169027"/>
    </source>
</evidence>
<name>A0ABT8S5I0_9BURK</name>
<evidence type="ECO:0000256" key="3">
    <source>
        <dbReference type="ARBA" id="ARBA00023163"/>
    </source>
</evidence>
<proteinExistence type="predicted"/>
<dbReference type="PROSITE" id="PS51063">
    <property type="entry name" value="HTH_CRP_2"/>
    <property type="match status" value="1"/>
</dbReference>
<keyword evidence="2" id="KW-0238">DNA-binding</keyword>
<accession>A0ABT8S5I0</accession>
<dbReference type="Pfam" id="PF13545">
    <property type="entry name" value="HTH_Crp_2"/>
    <property type="match status" value="1"/>
</dbReference>
<gene>
    <name evidence="6" type="ORF">Q2T77_14440</name>
</gene>
<keyword evidence="3" id="KW-0804">Transcription</keyword>
<dbReference type="InterPro" id="IPR012318">
    <property type="entry name" value="HTH_CRP"/>
</dbReference>
<dbReference type="InterPro" id="IPR036390">
    <property type="entry name" value="WH_DNA-bd_sf"/>
</dbReference>
<protein>
    <submittedName>
        <fullName evidence="6">Crp/Fnr family transcriptional regulator</fullName>
    </submittedName>
</protein>
<evidence type="ECO:0000259" key="5">
    <source>
        <dbReference type="PROSITE" id="PS51063"/>
    </source>
</evidence>